<dbReference type="InterPro" id="IPR032466">
    <property type="entry name" value="Metal_Hydrolase"/>
</dbReference>
<name>A0A4R6TKN4_9FLAO</name>
<dbReference type="InterPro" id="IPR011059">
    <property type="entry name" value="Metal-dep_hydrolase_composite"/>
</dbReference>
<protein>
    <submittedName>
        <fullName evidence="3">Dihydroorotase</fullName>
    </submittedName>
</protein>
<dbReference type="PANTHER" id="PTHR43668">
    <property type="entry name" value="ALLANTOINASE"/>
    <property type="match status" value="1"/>
</dbReference>
<dbReference type="GO" id="GO:0004151">
    <property type="term" value="F:dihydroorotase activity"/>
    <property type="evidence" value="ECO:0007669"/>
    <property type="project" value="InterPro"/>
</dbReference>
<evidence type="ECO:0000259" key="2">
    <source>
        <dbReference type="Pfam" id="PF12890"/>
    </source>
</evidence>
<dbReference type="Gene3D" id="2.30.40.10">
    <property type="entry name" value="Urease, subunit C, domain 1"/>
    <property type="match status" value="1"/>
</dbReference>
<dbReference type="GO" id="GO:0005737">
    <property type="term" value="C:cytoplasm"/>
    <property type="evidence" value="ECO:0007669"/>
    <property type="project" value="TreeGrafter"/>
</dbReference>
<dbReference type="CDD" id="cd01317">
    <property type="entry name" value="DHOase_IIa"/>
    <property type="match status" value="1"/>
</dbReference>
<dbReference type="SUPFAM" id="SSF51556">
    <property type="entry name" value="Metallo-dependent hydrolases"/>
    <property type="match status" value="1"/>
</dbReference>
<sequence length="424" mass="46484">MNLLLKSAKIIAPSNSQLHLKKRDILIRNGKIAQIAASIEADKSVKLIDFKNLHVSAGWFDSSVSFGEPGYEERETIDNGLRTAGKSGFTDVVLNPNTMPVPDSSSDIVFLRNQAKGRATALHPLGTLTVKGQGSDLAELFDMRNSGAVGFYDYKQAISNSNLLKIALLYARNFDGLVHSFPRDNQIAGNGIANEGKIATSLGLKGVPALAEALQVARDLYILEYTGGKLHIPTLSTPQAVQLVQEAKKKGLDVSCSVPIHNLLFTDEKLLEFDSEYKTNPPLRTASDARSLVKAVEKGIIDLVTTDHSPLNIEEKRVEFEQAGYGTIGLETAFGSLQRLFSLETTIELLTRGRDRYGIDKVEISEGEEAKLTLFDPDREFTFSEEQILSASKNSMFLGEKMKGYVYGVIANGKTELKKKKDGR</sequence>
<dbReference type="InterPro" id="IPR004722">
    <property type="entry name" value="DHOase"/>
</dbReference>
<dbReference type="AlphaFoldDB" id="A0A4R6TKN4"/>
<reference evidence="3 4" key="1">
    <citation type="submission" date="2019-03" db="EMBL/GenBank/DDBJ databases">
        <title>Genomic Encyclopedia of Archaeal and Bacterial Type Strains, Phase II (KMG-II): from individual species to whole genera.</title>
        <authorList>
            <person name="Goeker M."/>
        </authorList>
    </citation>
    <scope>NUCLEOTIDE SEQUENCE [LARGE SCALE GENOMIC DNA]</scope>
    <source>
        <strain evidence="3 4">DSM 18435</strain>
    </source>
</reference>
<evidence type="ECO:0000313" key="3">
    <source>
        <dbReference type="EMBL" id="TDQ31514.1"/>
    </source>
</evidence>
<dbReference type="SUPFAM" id="SSF51338">
    <property type="entry name" value="Composite domain of metallo-dependent hydrolases"/>
    <property type="match status" value="1"/>
</dbReference>
<dbReference type="GO" id="GO:0006221">
    <property type="term" value="P:pyrimidine nucleotide biosynthetic process"/>
    <property type="evidence" value="ECO:0007669"/>
    <property type="project" value="UniProtKB-KW"/>
</dbReference>
<dbReference type="PANTHER" id="PTHR43668:SF2">
    <property type="entry name" value="ALLANTOINASE"/>
    <property type="match status" value="1"/>
</dbReference>
<keyword evidence="1" id="KW-0665">Pyrimidine biosynthesis</keyword>
<comment type="caution">
    <text evidence="3">The sequence shown here is derived from an EMBL/GenBank/DDBJ whole genome shotgun (WGS) entry which is preliminary data.</text>
</comment>
<dbReference type="GO" id="GO:0004038">
    <property type="term" value="F:allantoinase activity"/>
    <property type="evidence" value="ECO:0007669"/>
    <property type="project" value="TreeGrafter"/>
</dbReference>
<dbReference type="RefSeq" id="WP_133644331.1">
    <property type="nucleotide sequence ID" value="NZ_SNYI01000002.1"/>
</dbReference>
<feature type="domain" description="Dihydroorotase catalytic" evidence="2">
    <location>
        <begin position="58"/>
        <end position="237"/>
    </location>
</feature>
<dbReference type="InterPro" id="IPR050138">
    <property type="entry name" value="DHOase/Allantoinase_Hydrolase"/>
</dbReference>
<gene>
    <name evidence="3" type="ORF">CLV82_2222</name>
</gene>
<evidence type="ECO:0000313" key="4">
    <source>
        <dbReference type="Proteomes" id="UP000295468"/>
    </source>
</evidence>
<accession>A0A4R6TKN4</accession>
<dbReference type="EMBL" id="SNYI01000002">
    <property type="protein sequence ID" value="TDQ31514.1"/>
    <property type="molecule type" value="Genomic_DNA"/>
</dbReference>
<dbReference type="GO" id="GO:0006145">
    <property type="term" value="P:purine nucleobase catabolic process"/>
    <property type="evidence" value="ECO:0007669"/>
    <property type="project" value="TreeGrafter"/>
</dbReference>
<dbReference type="OrthoDB" id="9765462at2"/>
<dbReference type="Proteomes" id="UP000295468">
    <property type="component" value="Unassembled WGS sequence"/>
</dbReference>
<dbReference type="Gene3D" id="3.20.20.140">
    <property type="entry name" value="Metal-dependent hydrolases"/>
    <property type="match status" value="1"/>
</dbReference>
<keyword evidence="4" id="KW-1185">Reference proteome</keyword>
<dbReference type="Pfam" id="PF12890">
    <property type="entry name" value="DHOase"/>
    <property type="match status" value="1"/>
</dbReference>
<organism evidence="3 4">
    <name type="scientific">Zeaxanthinibacter enoshimensis</name>
    <dbReference type="NCBI Taxonomy" id="392009"/>
    <lineage>
        <taxon>Bacteria</taxon>
        <taxon>Pseudomonadati</taxon>
        <taxon>Bacteroidota</taxon>
        <taxon>Flavobacteriia</taxon>
        <taxon>Flavobacteriales</taxon>
        <taxon>Flavobacteriaceae</taxon>
        <taxon>Zeaxanthinibacter</taxon>
    </lineage>
</organism>
<dbReference type="InterPro" id="IPR024403">
    <property type="entry name" value="DHOase_cat"/>
</dbReference>
<dbReference type="GO" id="GO:0046872">
    <property type="term" value="F:metal ion binding"/>
    <property type="evidence" value="ECO:0007669"/>
    <property type="project" value="InterPro"/>
</dbReference>
<proteinExistence type="predicted"/>
<evidence type="ECO:0000256" key="1">
    <source>
        <dbReference type="ARBA" id="ARBA00022975"/>
    </source>
</evidence>